<name>D1QPU5_9BACT</name>
<reference evidence="1 2" key="1">
    <citation type="submission" date="2009-11" db="EMBL/GenBank/DDBJ databases">
        <authorList>
            <person name="Weinstock G."/>
            <person name="Sodergren E."/>
            <person name="Clifton S."/>
            <person name="Fulton L."/>
            <person name="Fulton B."/>
            <person name="Courtney L."/>
            <person name="Fronick C."/>
            <person name="Harrison M."/>
            <person name="Strong C."/>
            <person name="Farmer C."/>
            <person name="Delahaunty K."/>
            <person name="Markovic C."/>
            <person name="Hall O."/>
            <person name="Minx P."/>
            <person name="Tomlinson C."/>
            <person name="Mitreva M."/>
            <person name="Nelson J."/>
            <person name="Hou S."/>
            <person name="Wollam A."/>
            <person name="Pepin K.H."/>
            <person name="Johnson M."/>
            <person name="Bhonagiri V."/>
            <person name="Nash W.E."/>
            <person name="Warren W."/>
            <person name="Chinwalla A."/>
            <person name="Mardis E.R."/>
            <person name="Wilson R.K."/>
        </authorList>
    </citation>
    <scope>NUCLEOTIDE SEQUENCE [LARGE SCALE GENOMIC DNA]</scope>
    <source>
        <strain evidence="1 2">F0302</strain>
    </source>
</reference>
<organism evidence="1 2">
    <name type="scientific">Segatella oris F0302</name>
    <dbReference type="NCBI Taxonomy" id="649760"/>
    <lineage>
        <taxon>Bacteria</taxon>
        <taxon>Pseudomonadati</taxon>
        <taxon>Bacteroidota</taxon>
        <taxon>Bacteroidia</taxon>
        <taxon>Bacteroidales</taxon>
        <taxon>Prevotellaceae</taxon>
        <taxon>Segatella</taxon>
    </lineage>
</organism>
<sequence length="44" mass="5235">MYFLPLFSSSAFHPRMTDSFSASSCFHPWMTDSFSRKSTIYYRI</sequence>
<accession>D1QPU5</accession>
<dbReference type="EMBL" id="ACUZ02000018">
    <property type="protein sequence ID" value="EFB32665.1"/>
    <property type="molecule type" value="Genomic_DNA"/>
</dbReference>
<evidence type="ECO:0000313" key="1">
    <source>
        <dbReference type="EMBL" id="EFB32665.1"/>
    </source>
</evidence>
<evidence type="ECO:0000313" key="2">
    <source>
        <dbReference type="Proteomes" id="UP000004079"/>
    </source>
</evidence>
<comment type="caution">
    <text evidence="1">The sequence shown here is derived from an EMBL/GenBank/DDBJ whole genome shotgun (WGS) entry which is preliminary data.</text>
</comment>
<proteinExistence type="predicted"/>
<dbReference type="AlphaFoldDB" id="D1QPU5"/>
<dbReference type="HOGENOM" id="CLU_3220223_0_0_10"/>
<gene>
    <name evidence="1" type="ORF">HMPREF0971_00990</name>
</gene>
<dbReference type="Proteomes" id="UP000004079">
    <property type="component" value="Unassembled WGS sequence"/>
</dbReference>
<protein>
    <submittedName>
        <fullName evidence="1">Uncharacterized protein</fullName>
    </submittedName>
</protein>
<dbReference type="STRING" id="649760.HMPREF0971_00990"/>